<dbReference type="EMBL" id="OW240913">
    <property type="protein sequence ID" value="CAH2253880.1"/>
    <property type="molecule type" value="Genomic_DNA"/>
</dbReference>
<evidence type="ECO:0000256" key="1">
    <source>
        <dbReference type="SAM" id="MobiDB-lite"/>
    </source>
</evidence>
<evidence type="ECO:0000313" key="2">
    <source>
        <dbReference type="EMBL" id="CAH2253880.1"/>
    </source>
</evidence>
<protein>
    <submittedName>
        <fullName evidence="2">Uncharacterized protein</fullName>
    </submittedName>
</protein>
<keyword evidence="3" id="KW-1185">Reference proteome</keyword>
<feature type="compositionally biased region" description="Polar residues" evidence="1">
    <location>
        <begin position="59"/>
        <end position="69"/>
    </location>
</feature>
<sequence length="165" mass="17899">MGENMGKHSWKIRGLSGGPTRNIGLMLSQPSRHKMVDLLPDLPCGSTSALDNEDPDLENLQSQAPSGRATSKKQPDTQWATKTDINTMVTEIKAFCASEMATLKADLGTLAGRIQAAEENIQSLGLKQQFTDTHLPEVSNTCAALSAKVEHLEDLARQRNNPGYP</sequence>
<dbReference type="Proteomes" id="UP001295444">
    <property type="component" value="Chromosome 02"/>
</dbReference>
<proteinExistence type="predicted"/>
<organism evidence="2 3">
    <name type="scientific">Pelobates cultripes</name>
    <name type="common">Western spadefoot toad</name>
    <dbReference type="NCBI Taxonomy" id="61616"/>
    <lineage>
        <taxon>Eukaryota</taxon>
        <taxon>Metazoa</taxon>
        <taxon>Chordata</taxon>
        <taxon>Craniata</taxon>
        <taxon>Vertebrata</taxon>
        <taxon>Euteleostomi</taxon>
        <taxon>Amphibia</taxon>
        <taxon>Batrachia</taxon>
        <taxon>Anura</taxon>
        <taxon>Pelobatoidea</taxon>
        <taxon>Pelobatidae</taxon>
        <taxon>Pelobates</taxon>
    </lineage>
</organism>
<evidence type="ECO:0000313" key="3">
    <source>
        <dbReference type="Proteomes" id="UP001295444"/>
    </source>
</evidence>
<accession>A0AAD1RGS3</accession>
<gene>
    <name evidence="2" type="ORF">PECUL_23A003766</name>
</gene>
<reference evidence="2" key="1">
    <citation type="submission" date="2022-03" db="EMBL/GenBank/DDBJ databases">
        <authorList>
            <person name="Alioto T."/>
            <person name="Alioto T."/>
            <person name="Gomez Garrido J."/>
        </authorList>
    </citation>
    <scope>NUCLEOTIDE SEQUENCE</scope>
</reference>
<feature type="region of interest" description="Disordered" evidence="1">
    <location>
        <begin position="45"/>
        <end position="80"/>
    </location>
</feature>
<name>A0AAD1RGS3_PELCU</name>
<dbReference type="AlphaFoldDB" id="A0AAD1RGS3"/>